<keyword evidence="3" id="KW-1185">Reference proteome</keyword>
<feature type="compositionally biased region" description="Acidic residues" evidence="1">
    <location>
        <begin position="49"/>
        <end position="60"/>
    </location>
</feature>
<comment type="caution">
    <text evidence="2">The sequence shown here is derived from an EMBL/GenBank/DDBJ whole genome shotgun (WGS) entry which is preliminary data.</text>
</comment>
<sequence>MSYRKRPSDCSVFSNASSSSSASTTSSASSSVYQPSPLAFVSESSCPDIVEDEDDEDDGDNAPNIFIGEEQIDESPFDPSIPDEVYVRMMNMRSPVQNDAAEAPPARNLRTSLSRIVSNSSTRNTIPQSPGRTSSWRSMFKFKRQDSVEQEDSQDAVLLGHQKRDYVPEPGVVISSRHPASMRWNLIPLDTAQTRSEISRRPEGFEMAESKQGESTGIRPGRDY</sequence>
<evidence type="ECO:0000313" key="2">
    <source>
        <dbReference type="EMBL" id="PSR81328.1"/>
    </source>
</evidence>
<feature type="region of interest" description="Disordered" evidence="1">
    <location>
        <begin position="97"/>
        <end position="138"/>
    </location>
</feature>
<protein>
    <submittedName>
        <fullName evidence="2">Uncharacterized protein</fullName>
    </submittedName>
</protein>
<dbReference type="EMBL" id="MLYV02000622">
    <property type="protein sequence ID" value="PSR81328.1"/>
    <property type="molecule type" value="Genomic_DNA"/>
</dbReference>
<feature type="compositionally biased region" description="Low complexity" evidence="1">
    <location>
        <begin position="16"/>
        <end position="31"/>
    </location>
</feature>
<feature type="region of interest" description="Disordered" evidence="1">
    <location>
        <begin position="1"/>
        <end position="81"/>
    </location>
</feature>
<name>A0A2R6NZJ0_9APHY</name>
<feature type="compositionally biased region" description="Basic and acidic residues" evidence="1">
    <location>
        <begin position="197"/>
        <end position="212"/>
    </location>
</feature>
<feature type="region of interest" description="Disordered" evidence="1">
    <location>
        <begin position="194"/>
        <end position="224"/>
    </location>
</feature>
<evidence type="ECO:0000313" key="3">
    <source>
        <dbReference type="Proteomes" id="UP000186601"/>
    </source>
</evidence>
<dbReference type="Proteomes" id="UP000186601">
    <property type="component" value="Unassembled WGS sequence"/>
</dbReference>
<accession>A0A2R6NZJ0</accession>
<gene>
    <name evidence="2" type="ORF">PHLCEN_2v6407</name>
</gene>
<evidence type="ECO:0000256" key="1">
    <source>
        <dbReference type="SAM" id="MobiDB-lite"/>
    </source>
</evidence>
<feature type="compositionally biased region" description="Polar residues" evidence="1">
    <location>
        <begin position="109"/>
        <end position="137"/>
    </location>
</feature>
<proteinExistence type="predicted"/>
<dbReference type="AlphaFoldDB" id="A0A2R6NZJ0"/>
<organism evidence="2 3">
    <name type="scientific">Hermanssonia centrifuga</name>
    <dbReference type="NCBI Taxonomy" id="98765"/>
    <lineage>
        <taxon>Eukaryota</taxon>
        <taxon>Fungi</taxon>
        <taxon>Dikarya</taxon>
        <taxon>Basidiomycota</taxon>
        <taxon>Agaricomycotina</taxon>
        <taxon>Agaricomycetes</taxon>
        <taxon>Polyporales</taxon>
        <taxon>Meruliaceae</taxon>
        <taxon>Hermanssonia</taxon>
    </lineage>
</organism>
<reference evidence="2 3" key="1">
    <citation type="submission" date="2018-02" db="EMBL/GenBank/DDBJ databases">
        <title>Genome sequence of the basidiomycete white-rot fungus Phlebia centrifuga.</title>
        <authorList>
            <person name="Granchi Z."/>
            <person name="Peng M."/>
            <person name="de Vries R.P."/>
            <person name="Hilden K."/>
            <person name="Makela M.R."/>
            <person name="Grigoriev I."/>
            <person name="Riley R."/>
        </authorList>
    </citation>
    <scope>NUCLEOTIDE SEQUENCE [LARGE SCALE GENOMIC DNA]</scope>
    <source>
        <strain evidence="2 3">FBCC195</strain>
    </source>
</reference>
<dbReference type="OrthoDB" id="2802866at2759"/>